<keyword evidence="1" id="KW-0812">Transmembrane</keyword>
<evidence type="ECO:0000256" key="1">
    <source>
        <dbReference type="SAM" id="Phobius"/>
    </source>
</evidence>
<sequence>MTFNAAMSSLVNALISFKFIVLLKIFLKKLEREIKLLYLKNQSMTLNLMKMMLKAFFLEDSL</sequence>
<name>C4K713_HAMD5</name>
<keyword evidence="1" id="KW-0472">Membrane</keyword>
<dbReference type="Proteomes" id="UP000002334">
    <property type="component" value="Chromosome"/>
</dbReference>
<proteinExistence type="predicted"/>
<organism evidence="2 3">
    <name type="scientific">Hamiltonella defensa subsp. Acyrthosiphon pisum (strain 5AT)</name>
    <dbReference type="NCBI Taxonomy" id="572265"/>
    <lineage>
        <taxon>Bacteria</taxon>
        <taxon>Pseudomonadati</taxon>
        <taxon>Pseudomonadota</taxon>
        <taxon>Gammaproteobacteria</taxon>
        <taxon>Enterobacterales</taxon>
        <taxon>Enterobacteriaceae</taxon>
        <taxon>aphid secondary symbionts</taxon>
        <taxon>Candidatus Williamhamiltonella</taxon>
    </lineage>
</organism>
<dbReference type="KEGG" id="hde:HDEF_1761"/>
<dbReference type="EMBL" id="CP001277">
    <property type="protein sequence ID" value="ACQ68357.1"/>
    <property type="molecule type" value="Genomic_DNA"/>
</dbReference>
<evidence type="ECO:0000313" key="2">
    <source>
        <dbReference type="EMBL" id="ACQ68357.1"/>
    </source>
</evidence>
<dbReference type="AlphaFoldDB" id="C4K713"/>
<keyword evidence="1" id="KW-1133">Transmembrane helix</keyword>
<evidence type="ECO:0000313" key="3">
    <source>
        <dbReference type="Proteomes" id="UP000002334"/>
    </source>
</evidence>
<feature type="transmembrane region" description="Helical" evidence="1">
    <location>
        <begin position="6"/>
        <end position="27"/>
    </location>
</feature>
<dbReference type="HOGENOM" id="CLU_2897972_0_0_6"/>
<accession>C4K713</accession>
<keyword evidence="3" id="KW-1185">Reference proteome</keyword>
<protein>
    <submittedName>
        <fullName evidence="2">Uncharacterized protein</fullName>
    </submittedName>
</protein>
<reference evidence="2 3" key="1">
    <citation type="journal article" date="2009" name="Proc. Natl. Acad. Sci. U.S.A.">
        <title>Hamiltonella defensa, genome evolution of protective bacterial endosymbiont from pathogenic ancestors.</title>
        <authorList>
            <person name="Degnan P.H."/>
            <person name="Yu Y."/>
            <person name="Sisneros N."/>
            <person name="Wing R.A."/>
            <person name="Moran N.A."/>
        </authorList>
    </citation>
    <scope>NUCLEOTIDE SEQUENCE [LARGE SCALE GENOMIC DNA]</scope>
    <source>
        <strain evidence="3">5AT</strain>
    </source>
</reference>
<gene>
    <name evidence="2" type="ordered locus">HDEF_1761</name>
</gene>